<evidence type="ECO:0000313" key="3">
    <source>
        <dbReference type="Proteomes" id="UP001556367"/>
    </source>
</evidence>
<protein>
    <recommendedName>
        <fullName evidence="1">Integrase core domain-containing protein</fullName>
    </recommendedName>
</protein>
<proteinExistence type="predicted"/>
<accession>A0ABR3IRX6</accession>
<keyword evidence="3" id="KW-1185">Reference proteome</keyword>
<dbReference type="Proteomes" id="UP001556367">
    <property type="component" value="Unassembled WGS sequence"/>
</dbReference>
<sequence length="244" mass="28155">MWGTSTHNTRIERLWVEVGRQFVRAWRAFFTRLGRLHLLDTKKLHHLWLLHTLFLHKINHDCRKFQRDWNAHPISGPKTRNRSPNTAHGMYGDDDFGAVHPDTLKLYHGKSTASDGDENDWEDVGDVPADLEDLIGEHQQAQVRHDPIAVPENTCPFPGHMPLFAAALAEVQAIGDLPEGYGIRSSEWIDDAYPSYELLRSGRKRKELRISLPDSVWRPCAAEWCRALDLMNRLMYELGMENEI</sequence>
<gene>
    <name evidence="2" type="ORF">HGRIS_012333</name>
</gene>
<feature type="domain" description="Integrase core" evidence="1">
    <location>
        <begin position="2"/>
        <end position="85"/>
    </location>
</feature>
<evidence type="ECO:0000313" key="2">
    <source>
        <dbReference type="EMBL" id="KAL0946060.1"/>
    </source>
</evidence>
<comment type="caution">
    <text evidence="2">The sequence shown here is derived from an EMBL/GenBank/DDBJ whole genome shotgun (WGS) entry which is preliminary data.</text>
</comment>
<evidence type="ECO:0000259" key="1">
    <source>
        <dbReference type="Pfam" id="PF24764"/>
    </source>
</evidence>
<organism evidence="2 3">
    <name type="scientific">Hohenbuehelia grisea</name>
    <dbReference type="NCBI Taxonomy" id="104357"/>
    <lineage>
        <taxon>Eukaryota</taxon>
        <taxon>Fungi</taxon>
        <taxon>Dikarya</taxon>
        <taxon>Basidiomycota</taxon>
        <taxon>Agaricomycotina</taxon>
        <taxon>Agaricomycetes</taxon>
        <taxon>Agaricomycetidae</taxon>
        <taxon>Agaricales</taxon>
        <taxon>Pleurotineae</taxon>
        <taxon>Pleurotaceae</taxon>
        <taxon>Hohenbuehelia</taxon>
    </lineage>
</organism>
<dbReference type="Pfam" id="PF24764">
    <property type="entry name" value="rva_4"/>
    <property type="match status" value="1"/>
</dbReference>
<reference evidence="3" key="1">
    <citation type="submission" date="2024-06" db="EMBL/GenBank/DDBJ databases">
        <title>Multi-omics analyses provide insights into the biosynthesis of the anticancer antibiotic pleurotin in Hohenbuehelia grisea.</title>
        <authorList>
            <person name="Weaver J.A."/>
            <person name="Alberti F."/>
        </authorList>
    </citation>
    <scope>NUCLEOTIDE SEQUENCE [LARGE SCALE GENOMIC DNA]</scope>
    <source>
        <strain evidence="3">T-177</strain>
    </source>
</reference>
<name>A0ABR3IRX6_9AGAR</name>
<dbReference type="EMBL" id="JASNQZ010000015">
    <property type="protein sequence ID" value="KAL0946060.1"/>
    <property type="molecule type" value="Genomic_DNA"/>
</dbReference>
<dbReference type="InterPro" id="IPR058913">
    <property type="entry name" value="Integrase_dom_put"/>
</dbReference>